<gene>
    <name evidence="1" type="primary">jg25798</name>
    <name evidence="1" type="ORF">PAEG_LOCUS5408</name>
</gene>
<protein>
    <submittedName>
        <fullName evidence="1">Jg25798 protein</fullName>
    </submittedName>
</protein>
<sequence length="96" mass="10471">MRPAAGPLVASGALRAPRTEMSRLHECTAHATSETSSRASGYCRTSQRIVDTTRLAQRRASLPTGGCRDVRRELFSVRSVFTLRRRGGAARRAVVS</sequence>
<name>A0A8S4QVI8_9NEOP</name>
<reference evidence="1" key="1">
    <citation type="submission" date="2022-03" db="EMBL/GenBank/DDBJ databases">
        <authorList>
            <person name="Lindestad O."/>
        </authorList>
    </citation>
    <scope>NUCLEOTIDE SEQUENCE</scope>
</reference>
<evidence type="ECO:0000313" key="2">
    <source>
        <dbReference type="Proteomes" id="UP000838756"/>
    </source>
</evidence>
<evidence type="ECO:0000313" key="1">
    <source>
        <dbReference type="EMBL" id="CAH2217519.1"/>
    </source>
</evidence>
<comment type="caution">
    <text evidence="1">The sequence shown here is derived from an EMBL/GenBank/DDBJ whole genome shotgun (WGS) entry which is preliminary data.</text>
</comment>
<keyword evidence="2" id="KW-1185">Reference proteome</keyword>
<dbReference type="EMBL" id="CAKXAJ010018209">
    <property type="protein sequence ID" value="CAH2217519.1"/>
    <property type="molecule type" value="Genomic_DNA"/>
</dbReference>
<organism evidence="1 2">
    <name type="scientific">Pararge aegeria aegeria</name>
    <dbReference type="NCBI Taxonomy" id="348720"/>
    <lineage>
        <taxon>Eukaryota</taxon>
        <taxon>Metazoa</taxon>
        <taxon>Ecdysozoa</taxon>
        <taxon>Arthropoda</taxon>
        <taxon>Hexapoda</taxon>
        <taxon>Insecta</taxon>
        <taxon>Pterygota</taxon>
        <taxon>Neoptera</taxon>
        <taxon>Endopterygota</taxon>
        <taxon>Lepidoptera</taxon>
        <taxon>Glossata</taxon>
        <taxon>Ditrysia</taxon>
        <taxon>Papilionoidea</taxon>
        <taxon>Nymphalidae</taxon>
        <taxon>Satyrinae</taxon>
        <taxon>Satyrini</taxon>
        <taxon>Parargina</taxon>
        <taxon>Pararge</taxon>
    </lineage>
</organism>
<accession>A0A8S4QVI8</accession>
<proteinExistence type="predicted"/>
<dbReference type="Proteomes" id="UP000838756">
    <property type="component" value="Unassembled WGS sequence"/>
</dbReference>
<dbReference type="AlphaFoldDB" id="A0A8S4QVI8"/>